<feature type="domain" description="Peroxin/Ferlin" evidence="2">
    <location>
        <begin position="207"/>
        <end position="266"/>
    </location>
</feature>
<evidence type="ECO:0000259" key="3">
    <source>
        <dbReference type="SMART" id="SM00694"/>
    </source>
</evidence>
<feature type="domain" description="Peroxin/Ferlin" evidence="3">
    <location>
        <begin position="274"/>
        <end position="307"/>
    </location>
</feature>
<dbReference type="GO" id="GO:0005778">
    <property type="term" value="C:peroxisomal membrane"/>
    <property type="evidence" value="ECO:0007669"/>
    <property type="project" value="UniProtKB-ARBA"/>
</dbReference>
<sequence length="309" mass="36673">MRWMHFTTDGLYEILTWKNKTVSTAAFFSFVTIIFYPQLLILMPHLLVAMLYLLAQKHQNENIRESVRLRSNMLHLQNFVKIYSDFYDLSFLTLNLAMKYLNSIPVTKRSKLLISWLSSFGFLIIIIPIISIRLIILVSGSFILLGGNPTIQAFVLYCLEGIRMIDQKYIHKVILETLAKYIPIIRKKSVSLGFAVPLSLIEYHPLKFIRTVVINENERYYPCIGWSKRLLFYDPYEMSDSRGKLCLKLQDFDDLKCDWLDEWHIDKKFGDLGGWQYSNVIWKHKRNKMNMLSFTRRRRWIRTFKSKSL</sequence>
<protein>
    <recommendedName>
        <fullName evidence="2 3">Peroxin/Ferlin domain-containing protein</fullName>
    </recommendedName>
</protein>
<feature type="transmembrane region" description="Helical" evidence="1">
    <location>
        <begin position="142"/>
        <end position="159"/>
    </location>
</feature>
<keyword evidence="1" id="KW-0472">Membrane</keyword>
<feature type="transmembrane region" description="Helical" evidence="1">
    <location>
        <begin position="113"/>
        <end position="136"/>
    </location>
</feature>
<name>A0A4P9YFS6_ROZAC</name>
<reference evidence="5" key="1">
    <citation type="journal article" date="2018" name="Nat. Microbiol.">
        <title>Leveraging single-cell genomics to expand the fungal tree of life.</title>
        <authorList>
            <person name="Ahrendt S.R."/>
            <person name="Quandt C.A."/>
            <person name="Ciobanu D."/>
            <person name="Clum A."/>
            <person name="Salamov A."/>
            <person name="Andreopoulos B."/>
            <person name="Cheng J.F."/>
            <person name="Woyke T."/>
            <person name="Pelin A."/>
            <person name="Henrissat B."/>
            <person name="Reynolds N.K."/>
            <person name="Benny G.L."/>
            <person name="Smith M.E."/>
            <person name="James T.Y."/>
            <person name="Grigoriev I.V."/>
        </authorList>
    </citation>
    <scope>NUCLEOTIDE SEQUENCE [LARGE SCALE GENOMIC DNA]</scope>
    <source>
        <strain evidence="5">CSF55</strain>
    </source>
</reference>
<dbReference type="InterPro" id="IPR006614">
    <property type="entry name" value="Peroxin/Ferlin"/>
</dbReference>
<evidence type="ECO:0000313" key="5">
    <source>
        <dbReference type="Proteomes" id="UP000281549"/>
    </source>
</evidence>
<dbReference type="GO" id="GO:0007031">
    <property type="term" value="P:peroxisome organization"/>
    <property type="evidence" value="ECO:0007669"/>
    <property type="project" value="UniProtKB-ARBA"/>
</dbReference>
<keyword evidence="1" id="KW-1133">Transmembrane helix</keyword>
<dbReference type="SMART" id="SM00693">
    <property type="entry name" value="DysFN"/>
    <property type="match status" value="1"/>
</dbReference>
<dbReference type="EMBL" id="ML005559">
    <property type="protein sequence ID" value="RKP18105.1"/>
    <property type="molecule type" value="Genomic_DNA"/>
</dbReference>
<dbReference type="Pfam" id="PF06398">
    <property type="entry name" value="Pex24p"/>
    <property type="match status" value="1"/>
</dbReference>
<evidence type="ECO:0000259" key="2">
    <source>
        <dbReference type="SMART" id="SM00693"/>
    </source>
</evidence>
<proteinExistence type="predicted"/>
<dbReference type="SMART" id="SM00694">
    <property type="entry name" value="DysFC"/>
    <property type="match status" value="1"/>
</dbReference>
<accession>A0A4P9YFS6</accession>
<evidence type="ECO:0000313" key="4">
    <source>
        <dbReference type="EMBL" id="RKP18105.1"/>
    </source>
</evidence>
<keyword evidence="1" id="KW-0812">Transmembrane</keyword>
<evidence type="ECO:0000256" key="1">
    <source>
        <dbReference type="SAM" id="Phobius"/>
    </source>
</evidence>
<gene>
    <name evidence="4" type="ORF">ROZALSC1DRAFT_23552</name>
</gene>
<dbReference type="InterPro" id="IPR010482">
    <property type="entry name" value="TECPR1-like_DysF"/>
</dbReference>
<organism evidence="4 5">
    <name type="scientific">Rozella allomycis (strain CSF55)</name>
    <dbReference type="NCBI Taxonomy" id="988480"/>
    <lineage>
        <taxon>Eukaryota</taxon>
        <taxon>Fungi</taxon>
        <taxon>Fungi incertae sedis</taxon>
        <taxon>Cryptomycota</taxon>
        <taxon>Cryptomycota incertae sedis</taxon>
        <taxon>Rozella</taxon>
    </lineage>
</organism>
<dbReference type="AlphaFoldDB" id="A0A4P9YFS6"/>
<feature type="transmembrane region" description="Helical" evidence="1">
    <location>
        <begin position="25"/>
        <end position="54"/>
    </location>
</feature>
<dbReference type="Proteomes" id="UP000281549">
    <property type="component" value="Unassembled WGS sequence"/>
</dbReference>